<dbReference type="SUPFAM" id="SSF52141">
    <property type="entry name" value="Uracil-DNA glycosylase-like"/>
    <property type="match status" value="1"/>
</dbReference>
<name>A0A851HRZ9_9GAMM</name>
<sequence length="203" mass="23231">MKDTYRTLPFDELVRQVRACTICADVLPRGPRPVVQLSPESRILVVGQAPGRRVHDTGLPFNDPSGDRLRQWMGITRETFYDERKLAILPMGFCYPGTGKSGDLPPRPECAPAWREVLLERLENVGLTLVIGQYAHAWHLPGARKSVTDNVRNWHQYWPELLPMPHPSPRNNLWLRRNPWFEEGVIPKLQERVSGLLAKADAR</sequence>
<dbReference type="EMBL" id="JABEVQ010000004">
    <property type="protein sequence ID" value="NWN91510.1"/>
    <property type="molecule type" value="Genomic_DNA"/>
</dbReference>
<feature type="domain" description="Uracil-DNA glycosylase-like" evidence="1">
    <location>
        <begin position="34"/>
        <end position="190"/>
    </location>
</feature>
<dbReference type="CDD" id="cd10033">
    <property type="entry name" value="UDG_like"/>
    <property type="match status" value="1"/>
</dbReference>
<dbReference type="PANTHER" id="PTHR42160">
    <property type="entry name" value="URACIL-DNA GLYCOSYLASE SUPERFAMILY PROTEIN"/>
    <property type="match status" value="1"/>
</dbReference>
<comment type="caution">
    <text evidence="2">The sequence shown here is derived from an EMBL/GenBank/DDBJ whole genome shotgun (WGS) entry which is preliminary data.</text>
</comment>
<proteinExistence type="predicted"/>
<reference evidence="2 3" key="1">
    <citation type="submission" date="2020-03" db="EMBL/GenBank/DDBJ databases">
        <title>Metagenomic, metatranscriptomic, and metabolomic analyses revealed the key microbes and metabolic features during the fermentation of ganjang, Korean traditional soy sauce.</title>
        <authorList>
            <person name="Chun B.H."/>
            <person name="Jeon C.O."/>
        </authorList>
    </citation>
    <scope>NUCLEOTIDE SEQUENCE [LARGE SCALE GENOMIC DNA]</scope>
    <source>
        <strain evidence="2 3">KG14</strain>
    </source>
</reference>
<evidence type="ECO:0000313" key="3">
    <source>
        <dbReference type="Proteomes" id="UP000536442"/>
    </source>
</evidence>
<dbReference type="AlphaFoldDB" id="A0A851HRZ9"/>
<evidence type="ECO:0000259" key="1">
    <source>
        <dbReference type="SMART" id="SM00986"/>
    </source>
</evidence>
<keyword evidence="3" id="KW-1185">Reference proteome</keyword>
<dbReference type="PANTHER" id="PTHR42160:SF1">
    <property type="entry name" value="URACIL-DNA GLYCOSYLASE SUPERFAMILY PROTEIN"/>
    <property type="match status" value="1"/>
</dbReference>
<dbReference type="InterPro" id="IPR036895">
    <property type="entry name" value="Uracil-DNA_glycosylase-like_sf"/>
</dbReference>
<dbReference type="Pfam" id="PF03167">
    <property type="entry name" value="UDG"/>
    <property type="match status" value="1"/>
</dbReference>
<dbReference type="Gene3D" id="3.40.470.10">
    <property type="entry name" value="Uracil-DNA glycosylase-like domain"/>
    <property type="match status" value="1"/>
</dbReference>
<dbReference type="InterPro" id="IPR047124">
    <property type="entry name" value="HI_0220.2"/>
</dbReference>
<dbReference type="Proteomes" id="UP000536442">
    <property type="component" value="Unassembled WGS sequence"/>
</dbReference>
<dbReference type="InterPro" id="IPR005122">
    <property type="entry name" value="Uracil-DNA_glycosylase-like"/>
</dbReference>
<accession>A0A851HRZ9</accession>
<dbReference type="SMART" id="SM00986">
    <property type="entry name" value="UDG"/>
    <property type="match status" value="1"/>
</dbReference>
<gene>
    <name evidence="2" type="ORF">HLV39_08380</name>
</gene>
<evidence type="ECO:0000313" key="2">
    <source>
        <dbReference type="EMBL" id="NWN91510.1"/>
    </source>
</evidence>
<organism evidence="2 3">
    <name type="scientific">Marinobacter adhaerens</name>
    <dbReference type="NCBI Taxonomy" id="1033846"/>
    <lineage>
        <taxon>Bacteria</taxon>
        <taxon>Pseudomonadati</taxon>
        <taxon>Pseudomonadota</taxon>
        <taxon>Gammaproteobacteria</taxon>
        <taxon>Pseudomonadales</taxon>
        <taxon>Marinobacteraceae</taxon>
        <taxon>Marinobacter</taxon>
    </lineage>
</organism>
<protein>
    <submittedName>
        <fullName evidence="2">Uracil-DNA glycosylase family protein</fullName>
    </submittedName>
</protein>
<dbReference type="SMART" id="SM00987">
    <property type="entry name" value="UreE_C"/>
    <property type="match status" value="1"/>
</dbReference>